<feature type="transmembrane region" description="Helical" evidence="5">
    <location>
        <begin position="81"/>
        <end position="102"/>
    </location>
</feature>
<feature type="transmembrane region" description="Helical" evidence="5">
    <location>
        <begin position="47"/>
        <end position="69"/>
    </location>
</feature>
<feature type="transmembrane region" description="Helical" evidence="5">
    <location>
        <begin position="167"/>
        <end position="185"/>
    </location>
</feature>
<sequence length="320" mass="35863">MRSFTYLCNLNLSFFNLNIKPKHWVTLFILALVWGSSFILIKRGIEYFTPIQVGALRIALAGLFLLPISVKSIKSLPKKNFHWLFLTAIVGSFIPMFLFPIAEVHLDSSIAGIFNALMSIFVIVLGVVFFKYKTHFGEITGVILSFIGVILLLRSSSENGVHTSNEWVYHLMLICAALMYAYSGLLTQKYMGNLSSIVWTAFIELVLLIPALIVLIISGFFKTIWEHPEALKGIGFVFILALFGSVLANIFYYKLIRETSASFASSVSLLMPLVAFCWGLLDGENLGFIQITGGILIVLGLYFGRKEINLPKQKTRKKLI</sequence>
<feature type="transmembrane region" description="Helical" evidence="5">
    <location>
        <begin position="233"/>
        <end position="253"/>
    </location>
</feature>
<name>A0A4R7ETB5_9FLAO</name>
<dbReference type="PANTHER" id="PTHR32322">
    <property type="entry name" value="INNER MEMBRANE TRANSPORTER"/>
    <property type="match status" value="1"/>
</dbReference>
<evidence type="ECO:0000256" key="1">
    <source>
        <dbReference type="ARBA" id="ARBA00004141"/>
    </source>
</evidence>
<feature type="domain" description="EamA" evidence="6">
    <location>
        <begin position="170"/>
        <end position="303"/>
    </location>
</feature>
<evidence type="ECO:0000259" key="6">
    <source>
        <dbReference type="Pfam" id="PF00892"/>
    </source>
</evidence>
<feature type="transmembrane region" description="Helical" evidence="5">
    <location>
        <begin position="24"/>
        <end position="41"/>
    </location>
</feature>
<dbReference type="InterPro" id="IPR000620">
    <property type="entry name" value="EamA_dom"/>
</dbReference>
<feature type="transmembrane region" description="Helical" evidence="5">
    <location>
        <begin position="260"/>
        <end position="281"/>
    </location>
</feature>
<dbReference type="PANTHER" id="PTHR32322:SF9">
    <property type="entry name" value="AMINO-ACID METABOLITE EFFLUX PUMP-RELATED"/>
    <property type="match status" value="1"/>
</dbReference>
<dbReference type="InterPro" id="IPR050638">
    <property type="entry name" value="AA-Vitamin_Transporters"/>
</dbReference>
<comment type="subcellular location">
    <subcellularLocation>
        <location evidence="1">Membrane</location>
        <topology evidence="1">Multi-pass membrane protein</topology>
    </subcellularLocation>
</comment>
<keyword evidence="3 5" id="KW-1133">Transmembrane helix</keyword>
<dbReference type="SUPFAM" id="SSF103481">
    <property type="entry name" value="Multidrug resistance efflux transporter EmrE"/>
    <property type="match status" value="2"/>
</dbReference>
<dbReference type="Proteomes" id="UP000295215">
    <property type="component" value="Unassembled WGS sequence"/>
</dbReference>
<evidence type="ECO:0000313" key="8">
    <source>
        <dbReference type="Proteomes" id="UP000295215"/>
    </source>
</evidence>
<proteinExistence type="predicted"/>
<evidence type="ECO:0000313" key="7">
    <source>
        <dbReference type="EMBL" id="TDS53326.1"/>
    </source>
</evidence>
<evidence type="ECO:0000256" key="2">
    <source>
        <dbReference type="ARBA" id="ARBA00022692"/>
    </source>
</evidence>
<keyword evidence="2 5" id="KW-0812">Transmembrane</keyword>
<feature type="domain" description="EamA" evidence="6">
    <location>
        <begin position="26"/>
        <end position="153"/>
    </location>
</feature>
<feature type="transmembrane region" description="Helical" evidence="5">
    <location>
        <begin position="136"/>
        <end position="155"/>
    </location>
</feature>
<keyword evidence="8" id="KW-1185">Reference proteome</keyword>
<comment type="caution">
    <text evidence="7">The sequence shown here is derived from an EMBL/GenBank/DDBJ whole genome shotgun (WGS) entry which is preliminary data.</text>
</comment>
<evidence type="ECO:0000256" key="5">
    <source>
        <dbReference type="SAM" id="Phobius"/>
    </source>
</evidence>
<dbReference type="GO" id="GO:0016020">
    <property type="term" value="C:membrane"/>
    <property type="evidence" value="ECO:0007669"/>
    <property type="project" value="UniProtKB-SubCell"/>
</dbReference>
<feature type="transmembrane region" description="Helical" evidence="5">
    <location>
        <begin position="108"/>
        <end position="129"/>
    </location>
</feature>
<evidence type="ECO:0000256" key="3">
    <source>
        <dbReference type="ARBA" id="ARBA00022989"/>
    </source>
</evidence>
<dbReference type="Pfam" id="PF00892">
    <property type="entry name" value="EamA"/>
    <property type="match status" value="2"/>
</dbReference>
<gene>
    <name evidence="7" type="ORF">C8P70_12820</name>
</gene>
<dbReference type="AlphaFoldDB" id="A0A4R7ETB5"/>
<feature type="transmembrane region" description="Helical" evidence="5">
    <location>
        <begin position="287"/>
        <end position="304"/>
    </location>
</feature>
<feature type="transmembrane region" description="Helical" evidence="5">
    <location>
        <begin position="197"/>
        <end position="221"/>
    </location>
</feature>
<evidence type="ECO:0000256" key="4">
    <source>
        <dbReference type="ARBA" id="ARBA00023136"/>
    </source>
</evidence>
<dbReference type="EMBL" id="SOAG01000028">
    <property type="protein sequence ID" value="TDS53326.1"/>
    <property type="molecule type" value="Genomic_DNA"/>
</dbReference>
<keyword evidence="4 5" id="KW-0472">Membrane</keyword>
<dbReference type="InterPro" id="IPR037185">
    <property type="entry name" value="EmrE-like"/>
</dbReference>
<reference evidence="7 8" key="1">
    <citation type="submission" date="2019-03" db="EMBL/GenBank/DDBJ databases">
        <title>Genomic Encyclopedia of Archaeal and Bacterial Type Strains, Phase II (KMG-II): from individual species to whole genera.</title>
        <authorList>
            <person name="Goeker M."/>
        </authorList>
    </citation>
    <scope>NUCLEOTIDE SEQUENCE [LARGE SCALE GENOMIC DNA]</scope>
    <source>
        <strain evidence="7 8">DSM 28213</strain>
    </source>
</reference>
<organism evidence="7 8">
    <name type="scientific">Myroides indicus</name>
    <dbReference type="NCBI Taxonomy" id="1323422"/>
    <lineage>
        <taxon>Bacteria</taxon>
        <taxon>Pseudomonadati</taxon>
        <taxon>Bacteroidota</taxon>
        <taxon>Flavobacteriia</taxon>
        <taxon>Flavobacteriales</taxon>
        <taxon>Flavobacteriaceae</taxon>
        <taxon>Myroides</taxon>
    </lineage>
</organism>
<accession>A0A4R7ETB5</accession>
<protein>
    <submittedName>
        <fullName evidence="7">EamA-like transporter family protein</fullName>
    </submittedName>
</protein>